<dbReference type="InterPro" id="IPR002068">
    <property type="entry name" value="A-crystallin/Hsp20_dom"/>
</dbReference>
<dbReference type="Proteomes" id="UP001642540">
    <property type="component" value="Unassembled WGS sequence"/>
</dbReference>
<dbReference type="Pfam" id="PF00011">
    <property type="entry name" value="HSP20"/>
    <property type="match status" value="1"/>
</dbReference>
<dbReference type="Gene3D" id="2.60.40.790">
    <property type="match status" value="1"/>
</dbReference>
<sequence length="339" mass="35269">MSSISSSVKESSSLSSSKISSSSISSSSVSSKLSSSLVSAASDISSEMDELLAAATGGRGAITDRIGGAIRSADREIDELLAGTSLGSNKQSSNISSSSVSSSSKVSKMSSISQSSVEIEDGGSGPSVTSSVKQSSSSLASSASLVSEQKIVDGQVVKAETVGEKASLASQSQKEKLVQDGQVLVDTGSKSETSSAGKLRATKEMSQAELDAFFKQDAAITGKPVEALNYDKDKSLFEVTLADLPEFSPKELTVKIVGDVITVYGTHEEQTEGGGFKMHQYVRKFTVPKGLKTDNIEWNLNSDGALAITAGDAVKGGKSQVHLDCTIFKPRSFFKSSQK</sequence>
<dbReference type="InterPro" id="IPR008978">
    <property type="entry name" value="HSP20-like_chaperone"/>
</dbReference>
<feature type="domain" description="SHSP" evidence="3">
    <location>
        <begin position="233"/>
        <end position="314"/>
    </location>
</feature>
<dbReference type="PANTHER" id="PTHR45640">
    <property type="entry name" value="HEAT SHOCK PROTEIN HSP-12.2-RELATED"/>
    <property type="match status" value="1"/>
</dbReference>
<keyword evidence="1" id="KW-0346">Stress response</keyword>
<feature type="region of interest" description="Disordered" evidence="2">
    <location>
        <begin position="1"/>
        <end position="32"/>
    </location>
</feature>
<protein>
    <recommendedName>
        <fullName evidence="3">SHSP domain-containing protein</fullName>
    </recommendedName>
</protein>
<accession>A0ABP1QAD1</accession>
<evidence type="ECO:0000259" key="3">
    <source>
        <dbReference type="Pfam" id="PF00011"/>
    </source>
</evidence>
<evidence type="ECO:0000256" key="1">
    <source>
        <dbReference type="ARBA" id="ARBA00023016"/>
    </source>
</evidence>
<name>A0ABP1QAD1_9HEXA</name>
<comment type="caution">
    <text evidence="4">The sequence shown here is derived from an EMBL/GenBank/DDBJ whole genome shotgun (WGS) entry which is preliminary data.</text>
</comment>
<dbReference type="InterPro" id="IPR001436">
    <property type="entry name" value="Alpha-crystallin/sHSP_animal"/>
</dbReference>
<gene>
    <name evidence="4" type="ORF">ODALV1_LOCUS8718</name>
</gene>
<reference evidence="4 5" key="1">
    <citation type="submission" date="2024-08" db="EMBL/GenBank/DDBJ databases">
        <authorList>
            <person name="Cucini C."/>
            <person name="Frati F."/>
        </authorList>
    </citation>
    <scope>NUCLEOTIDE SEQUENCE [LARGE SCALE GENOMIC DNA]</scope>
</reference>
<keyword evidence="5" id="KW-1185">Reference proteome</keyword>
<evidence type="ECO:0000256" key="2">
    <source>
        <dbReference type="SAM" id="MobiDB-lite"/>
    </source>
</evidence>
<evidence type="ECO:0000313" key="5">
    <source>
        <dbReference type="Proteomes" id="UP001642540"/>
    </source>
</evidence>
<organism evidence="4 5">
    <name type="scientific">Orchesella dallaii</name>
    <dbReference type="NCBI Taxonomy" id="48710"/>
    <lineage>
        <taxon>Eukaryota</taxon>
        <taxon>Metazoa</taxon>
        <taxon>Ecdysozoa</taxon>
        <taxon>Arthropoda</taxon>
        <taxon>Hexapoda</taxon>
        <taxon>Collembola</taxon>
        <taxon>Entomobryomorpha</taxon>
        <taxon>Entomobryoidea</taxon>
        <taxon>Orchesellidae</taxon>
        <taxon>Orchesellinae</taxon>
        <taxon>Orchesella</taxon>
    </lineage>
</organism>
<dbReference type="SUPFAM" id="SSF49764">
    <property type="entry name" value="HSP20-like chaperones"/>
    <property type="match status" value="1"/>
</dbReference>
<feature type="region of interest" description="Disordered" evidence="2">
    <location>
        <begin position="83"/>
        <end position="134"/>
    </location>
</feature>
<feature type="compositionally biased region" description="Low complexity" evidence="2">
    <location>
        <begin position="88"/>
        <end position="116"/>
    </location>
</feature>
<dbReference type="PANTHER" id="PTHR45640:SF13">
    <property type="entry name" value="HEAT SHOCK PROTEIN 22-RELATED"/>
    <property type="match status" value="1"/>
</dbReference>
<evidence type="ECO:0000313" key="4">
    <source>
        <dbReference type="EMBL" id="CAL8094187.1"/>
    </source>
</evidence>
<proteinExistence type="predicted"/>
<dbReference type="EMBL" id="CAXLJM020000026">
    <property type="protein sequence ID" value="CAL8094187.1"/>
    <property type="molecule type" value="Genomic_DNA"/>
</dbReference>
<dbReference type="CDD" id="cd06526">
    <property type="entry name" value="metazoan_ACD"/>
    <property type="match status" value="1"/>
</dbReference>